<feature type="transmembrane region" description="Helical" evidence="5">
    <location>
        <begin position="29"/>
        <end position="48"/>
    </location>
</feature>
<dbReference type="SUPFAM" id="SSF103473">
    <property type="entry name" value="MFS general substrate transporter"/>
    <property type="match status" value="1"/>
</dbReference>
<dbReference type="Proteomes" id="UP000274131">
    <property type="component" value="Unassembled WGS sequence"/>
</dbReference>
<evidence type="ECO:0000256" key="4">
    <source>
        <dbReference type="ARBA" id="ARBA00023136"/>
    </source>
</evidence>
<name>A0A0N4UW39_ENTVE</name>
<accession>A0A0N4UW39</accession>
<comment type="subcellular location">
    <subcellularLocation>
        <location evidence="1">Membrane</location>
        <topology evidence="1">Multi-pass membrane protein</topology>
    </subcellularLocation>
</comment>
<dbReference type="PANTHER" id="PTHR11662">
    <property type="entry name" value="SOLUTE CARRIER FAMILY 17"/>
    <property type="match status" value="1"/>
</dbReference>
<keyword evidence="2 5" id="KW-0812">Transmembrane</keyword>
<feature type="transmembrane region" description="Helical" evidence="5">
    <location>
        <begin position="121"/>
        <end position="140"/>
    </location>
</feature>
<dbReference type="InterPro" id="IPR036259">
    <property type="entry name" value="MFS_trans_sf"/>
</dbReference>
<evidence type="ECO:0000256" key="1">
    <source>
        <dbReference type="ARBA" id="ARBA00004141"/>
    </source>
</evidence>
<dbReference type="Pfam" id="PF07690">
    <property type="entry name" value="MFS_1"/>
    <property type="match status" value="1"/>
</dbReference>
<evidence type="ECO:0000256" key="2">
    <source>
        <dbReference type="ARBA" id="ARBA00022692"/>
    </source>
</evidence>
<evidence type="ECO:0000313" key="7">
    <source>
        <dbReference type="EMBL" id="VDD86253.1"/>
    </source>
</evidence>
<evidence type="ECO:0000313" key="8">
    <source>
        <dbReference type="Proteomes" id="UP000274131"/>
    </source>
</evidence>
<feature type="transmembrane region" description="Helical" evidence="5">
    <location>
        <begin position="356"/>
        <end position="377"/>
    </location>
</feature>
<dbReference type="Gene3D" id="1.20.1250.20">
    <property type="entry name" value="MFS general substrate transporter like domains"/>
    <property type="match status" value="2"/>
</dbReference>
<protein>
    <submittedName>
        <fullName evidence="9">MFS domain-containing protein</fullName>
    </submittedName>
</protein>
<reference evidence="7 8" key="2">
    <citation type="submission" date="2018-10" db="EMBL/GenBank/DDBJ databases">
        <authorList>
            <consortium name="Pathogen Informatics"/>
        </authorList>
    </citation>
    <scope>NUCLEOTIDE SEQUENCE [LARGE SCALE GENOMIC DNA]</scope>
</reference>
<dbReference type="PROSITE" id="PS50850">
    <property type="entry name" value="MFS"/>
    <property type="match status" value="1"/>
</dbReference>
<feature type="transmembrane region" description="Helical" evidence="5">
    <location>
        <begin position="287"/>
        <end position="311"/>
    </location>
</feature>
<dbReference type="WBParaSite" id="EVEC_0000168801-mRNA-1">
    <property type="protein sequence ID" value="EVEC_0000168801-mRNA-1"/>
    <property type="gene ID" value="EVEC_0000168801"/>
</dbReference>
<evidence type="ECO:0000256" key="3">
    <source>
        <dbReference type="ARBA" id="ARBA00022989"/>
    </source>
</evidence>
<feature type="domain" description="Major facilitator superfamily (MFS) profile" evidence="6">
    <location>
        <begin position="1"/>
        <end position="379"/>
    </location>
</feature>
<dbReference type="STRING" id="51028.A0A0N4UW39"/>
<evidence type="ECO:0000256" key="5">
    <source>
        <dbReference type="SAM" id="Phobius"/>
    </source>
</evidence>
<evidence type="ECO:0000313" key="9">
    <source>
        <dbReference type="WBParaSite" id="EVEC_0000168801-mRNA-1"/>
    </source>
</evidence>
<feature type="transmembrane region" description="Helical" evidence="5">
    <location>
        <begin position="261"/>
        <end position="281"/>
    </location>
</feature>
<keyword evidence="4 5" id="KW-0472">Membrane</keyword>
<dbReference type="InterPro" id="IPR020846">
    <property type="entry name" value="MFS_dom"/>
</dbReference>
<dbReference type="FunFam" id="1.20.1250.20:FF:000532">
    <property type="entry name" value="SLC (SoLute Carrier) homolog"/>
    <property type="match status" value="1"/>
</dbReference>
<dbReference type="GO" id="GO:0006820">
    <property type="term" value="P:monoatomic anion transport"/>
    <property type="evidence" value="ECO:0007669"/>
    <property type="project" value="TreeGrafter"/>
</dbReference>
<dbReference type="InterPro" id="IPR050382">
    <property type="entry name" value="MFS_Na/Anion_cotransporter"/>
</dbReference>
<feature type="transmembrane region" description="Helical" evidence="5">
    <location>
        <begin position="223"/>
        <end position="240"/>
    </location>
</feature>
<feature type="transmembrane region" description="Helical" evidence="5">
    <location>
        <begin position="179"/>
        <end position="203"/>
    </location>
</feature>
<dbReference type="PANTHER" id="PTHR11662:SF405">
    <property type="entry name" value="PROTEIN CBG12249"/>
    <property type="match status" value="1"/>
</dbReference>
<sequence>MFKGTFWGSFLTVLFSGYIADRTSPKWVFQIAFAIYLVTTVIFPFLVNYVGFEAALASRIIMGIGEGGVLPTINALVAPWYPPAERSTAASFYTAGNQLAGVLGSPFAAALCASSWQWPSVFYACGIIGLVWSILWCLTVSDTPGKCKFMGANERKYLETVSAVKMPEKRKAIKVPWRLIITSSSVWAVFIAQFSMNFISVLMMSYTPLYYKEVLFMELQSNGFYASLPNVFLCISKLLWGMGMDTLKRKRIFSPTAASKFSQCFSNITMTVTFLCLAFFVDCTRVGLAVTLMCIYGIGFSAAVSGFYTCLLSLAPSFTGTISSVSMFFGIIGRLLAPDLVGFFRVYGTVEEWRLIYITLAVVSIICCIQFTIFGSAEVQPWALQSSKDGAEKQTLLKEQSNSMKPLKEEGVFEDTDFSLNEKQNSNV</sequence>
<dbReference type="AlphaFoldDB" id="A0A0N4UW39"/>
<dbReference type="InterPro" id="IPR011701">
    <property type="entry name" value="MFS"/>
</dbReference>
<gene>
    <name evidence="7" type="ORF">EVEC_LOCUS1396</name>
</gene>
<feature type="transmembrane region" description="Helical" evidence="5">
    <location>
        <begin position="60"/>
        <end position="81"/>
    </location>
</feature>
<keyword evidence="8" id="KW-1185">Reference proteome</keyword>
<proteinExistence type="predicted"/>
<dbReference type="EMBL" id="UXUI01007204">
    <property type="protein sequence ID" value="VDD86253.1"/>
    <property type="molecule type" value="Genomic_DNA"/>
</dbReference>
<keyword evidence="3 5" id="KW-1133">Transmembrane helix</keyword>
<dbReference type="OrthoDB" id="2985014at2759"/>
<organism evidence="9">
    <name type="scientific">Enterobius vermicularis</name>
    <name type="common">Human pinworm</name>
    <dbReference type="NCBI Taxonomy" id="51028"/>
    <lineage>
        <taxon>Eukaryota</taxon>
        <taxon>Metazoa</taxon>
        <taxon>Ecdysozoa</taxon>
        <taxon>Nematoda</taxon>
        <taxon>Chromadorea</taxon>
        <taxon>Rhabditida</taxon>
        <taxon>Spirurina</taxon>
        <taxon>Oxyuridomorpha</taxon>
        <taxon>Oxyuroidea</taxon>
        <taxon>Oxyuridae</taxon>
        <taxon>Enterobius</taxon>
    </lineage>
</organism>
<reference evidence="9" key="1">
    <citation type="submission" date="2017-02" db="UniProtKB">
        <authorList>
            <consortium name="WormBaseParasite"/>
        </authorList>
    </citation>
    <scope>IDENTIFICATION</scope>
</reference>
<evidence type="ECO:0000259" key="6">
    <source>
        <dbReference type="PROSITE" id="PS50850"/>
    </source>
</evidence>
<feature type="transmembrane region" description="Helical" evidence="5">
    <location>
        <begin position="318"/>
        <end position="336"/>
    </location>
</feature>
<dbReference type="GO" id="GO:0016020">
    <property type="term" value="C:membrane"/>
    <property type="evidence" value="ECO:0007669"/>
    <property type="project" value="UniProtKB-SubCell"/>
</dbReference>
<dbReference type="GO" id="GO:0022857">
    <property type="term" value="F:transmembrane transporter activity"/>
    <property type="evidence" value="ECO:0007669"/>
    <property type="project" value="InterPro"/>
</dbReference>